<evidence type="ECO:0000313" key="1">
    <source>
        <dbReference type="EMBL" id="ETN99436.1"/>
    </source>
</evidence>
<organism evidence="1 2">
    <name type="scientific">Reticulomyxa filosa</name>
    <dbReference type="NCBI Taxonomy" id="46433"/>
    <lineage>
        <taxon>Eukaryota</taxon>
        <taxon>Sar</taxon>
        <taxon>Rhizaria</taxon>
        <taxon>Retaria</taxon>
        <taxon>Foraminifera</taxon>
        <taxon>Monothalamids</taxon>
        <taxon>Reticulomyxidae</taxon>
        <taxon>Reticulomyxa</taxon>
    </lineage>
</organism>
<proteinExistence type="predicted"/>
<evidence type="ECO:0000313" key="2">
    <source>
        <dbReference type="Proteomes" id="UP000023152"/>
    </source>
</evidence>
<reference evidence="1 2" key="1">
    <citation type="journal article" date="2013" name="Curr. Biol.">
        <title>The Genome of the Foraminiferan Reticulomyxa filosa.</title>
        <authorList>
            <person name="Glockner G."/>
            <person name="Hulsmann N."/>
            <person name="Schleicher M."/>
            <person name="Noegel A.A."/>
            <person name="Eichinger L."/>
            <person name="Gallinger C."/>
            <person name="Pawlowski J."/>
            <person name="Sierra R."/>
            <person name="Euteneuer U."/>
            <person name="Pillet L."/>
            <person name="Moustafa A."/>
            <person name="Platzer M."/>
            <person name="Groth M."/>
            <person name="Szafranski K."/>
            <person name="Schliwa M."/>
        </authorList>
    </citation>
    <scope>NUCLEOTIDE SEQUENCE [LARGE SCALE GENOMIC DNA]</scope>
</reference>
<dbReference type="OrthoDB" id="2423195at2759"/>
<name>X6LEA4_RETFI</name>
<dbReference type="EMBL" id="ASPP01043938">
    <property type="protein sequence ID" value="ETN99436.1"/>
    <property type="molecule type" value="Genomic_DNA"/>
</dbReference>
<feature type="non-terminal residue" evidence="1">
    <location>
        <position position="112"/>
    </location>
</feature>
<keyword evidence="2" id="KW-1185">Reference proteome</keyword>
<sequence length="112" mass="13431">MIVDEHHDKFAEQMLMVLTLDFECNLSKEWHADLLKVEDYNKASDFEKAVENIFSVKSDKTRLMLQFRYKLQNQTQFIQVKHILQKAHHRYLKSKNKALQKVVVFIVHIDKN</sequence>
<comment type="caution">
    <text evidence="1">The sequence shown here is derived from an EMBL/GenBank/DDBJ whole genome shotgun (WGS) entry which is preliminary data.</text>
</comment>
<dbReference type="AlphaFoldDB" id="X6LEA4"/>
<accession>X6LEA4</accession>
<protein>
    <submittedName>
        <fullName evidence="1">Uncharacterized protein</fullName>
    </submittedName>
</protein>
<gene>
    <name evidence="1" type="ORF">RFI_38039</name>
</gene>
<dbReference type="Proteomes" id="UP000023152">
    <property type="component" value="Unassembled WGS sequence"/>
</dbReference>